<proteinExistence type="predicted"/>
<dbReference type="EMBL" id="JARYMX010000005">
    <property type="protein sequence ID" value="KAJ9547305.1"/>
    <property type="molecule type" value="Genomic_DNA"/>
</dbReference>
<organism evidence="2 3">
    <name type="scientific">Centaurea solstitialis</name>
    <name type="common">yellow star-thistle</name>
    <dbReference type="NCBI Taxonomy" id="347529"/>
    <lineage>
        <taxon>Eukaryota</taxon>
        <taxon>Viridiplantae</taxon>
        <taxon>Streptophyta</taxon>
        <taxon>Embryophyta</taxon>
        <taxon>Tracheophyta</taxon>
        <taxon>Spermatophyta</taxon>
        <taxon>Magnoliopsida</taxon>
        <taxon>eudicotyledons</taxon>
        <taxon>Gunneridae</taxon>
        <taxon>Pentapetalae</taxon>
        <taxon>asterids</taxon>
        <taxon>campanulids</taxon>
        <taxon>Asterales</taxon>
        <taxon>Asteraceae</taxon>
        <taxon>Carduoideae</taxon>
        <taxon>Cardueae</taxon>
        <taxon>Centaureinae</taxon>
        <taxon>Centaurea</taxon>
    </lineage>
</organism>
<evidence type="ECO:0000313" key="2">
    <source>
        <dbReference type="EMBL" id="KAJ9547305.1"/>
    </source>
</evidence>
<keyword evidence="3" id="KW-1185">Reference proteome</keyword>
<reference evidence="2" key="1">
    <citation type="submission" date="2023-03" db="EMBL/GenBank/DDBJ databases">
        <title>Chromosome-scale reference genome and RAD-based genetic map of yellow starthistle (Centaurea solstitialis) reveal putative structural variation and QTLs associated with invader traits.</title>
        <authorList>
            <person name="Reatini B."/>
            <person name="Cang F.A."/>
            <person name="Jiang Q."/>
            <person name="Mckibben M.T.W."/>
            <person name="Barker M.S."/>
            <person name="Rieseberg L.H."/>
            <person name="Dlugosch K.M."/>
        </authorList>
    </citation>
    <scope>NUCLEOTIDE SEQUENCE</scope>
    <source>
        <strain evidence="2">CAN-66</strain>
        <tissue evidence="2">Leaf</tissue>
    </source>
</reference>
<accession>A0AA38SR39</accession>
<name>A0AA38SR39_9ASTR</name>
<dbReference type="Proteomes" id="UP001172457">
    <property type="component" value="Chromosome 5"/>
</dbReference>
<comment type="caution">
    <text evidence="2">The sequence shown here is derived from an EMBL/GenBank/DDBJ whole genome shotgun (WGS) entry which is preliminary data.</text>
</comment>
<dbReference type="AlphaFoldDB" id="A0AA38SR39"/>
<gene>
    <name evidence="2" type="ORF">OSB04_019848</name>
</gene>
<protein>
    <submittedName>
        <fullName evidence="2">Uncharacterized protein</fullName>
    </submittedName>
</protein>
<evidence type="ECO:0000313" key="3">
    <source>
        <dbReference type="Proteomes" id="UP001172457"/>
    </source>
</evidence>
<sequence>MSRYPHNQPGYGAPDIPNLLLLSPYGAPPQPYGAPAQPYGSPAQPTEHPHPRPLTGHRIQKLNPQKTTTNPRPPLSVPLLNKTAAARISAVARGVRQPIRGAPAFDVPAVDGSEHGGMSPIRFEAGSSIIKKLQRLQRAMQSASLHCRLICAGKLVEMEEPIGFVLKRIESLPLALDPLCSGSGEIVSSGPDSSFGYRVFSSDLDFWASSAFFSLEFPEFL</sequence>
<feature type="region of interest" description="Disordered" evidence="1">
    <location>
        <begin position="1"/>
        <end position="76"/>
    </location>
</feature>
<evidence type="ECO:0000256" key="1">
    <source>
        <dbReference type="SAM" id="MobiDB-lite"/>
    </source>
</evidence>